<dbReference type="InParanoid" id="B2WBB8"/>
<feature type="compositionally biased region" description="Low complexity" evidence="1">
    <location>
        <begin position="228"/>
        <end position="241"/>
    </location>
</feature>
<organism evidence="2 3">
    <name type="scientific">Pyrenophora tritici-repentis (strain Pt-1C-BFP)</name>
    <name type="common">Wheat tan spot fungus</name>
    <name type="synonym">Drechslera tritici-repentis</name>
    <dbReference type="NCBI Taxonomy" id="426418"/>
    <lineage>
        <taxon>Eukaryota</taxon>
        <taxon>Fungi</taxon>
        <taxon>Dikarya</taxon>
        <taxon>Ascomycota</taxon>
        <taxon>Pezizomycotina</taxon>
        <taxon>Dothideomycetes</taxon>
        <taxon>Pleosporomycetidae</taxon>
        <taxon>Pleosporales</taxon>
        <taxon>Pleosporineae</taxon>
        <taxon>Pleosporaceae</taxon>
        <taxon>Pyrenophora</taxon>
    </lineage>
</organism>
<feature type="compositionally biased region" description="Basic residues" evidence="1">
    <location>
        <begin position="148"/>
        <end position="160"/>
    </location>
</feature>
<feature type="compositionally biased region" description="Basic and acidic residues" evidence="1">
    <location>
        <begin position="108"/>
        <end position="117"/>
    </location>
</feature>
<reference evidence="3" key="1">
    <citation type="journal article" date="2013" name="G3 (Bethesda)">
        <title>Comparative genomics of a plant-pathogenic fungus, Pyrenophora tritici-repentis, reveals transduplication and the impact of repeat elements on pathogenicity and population divergence.</title>
        <authorList>
            <person name="Manning V.A."/>
            <person name="Pandelova I."/>
            <person name="Dhillon B."/>
            <person name="Wilhelm L.J."/>
            <person name="Goodwin S.B."/>
            <person name="Berlin A.M."/>
            <person name="Figueroa M."/>
            <person name="Freitag M."/>
            <person name="Hane J.K."/>
            <person name="Henrissat B."/>
            <person name="Holman W.H."/>
            <person name="Kodira C.D."/>
            <person name="Martin J."/>
            <person name="Oliver R.P."/>
            <person name="Robbertse B."/>
            <person name="Schackwitz W."/>
            <person name="Schwartz D.C."/>
            <person name="Spatafora J.W."/>
            <person name="Turgeon B.G."/>
            <person name="Yandava C."/>
            <person name="Young S."/>
            <person name="Zhou S."/>
            <person name="Zeng Q."/>
            <person name="Grigoriev I.V."/>
            <person name="Ma L.-J."/>
            <person name="Ciuffetti L.M."/>
        </authorList>
    </citation>
    <scope>NUCLEOTIDE SEQUENCE [LARGE SCALE GENOMIC DNA]</scope>
    <source>
        <strain evidence="3">Pt-1C-BFP</strain>
    </source>
</reference>
<feature type="compositionally biased region" description="Polar residues" evidence="1">
    <location>
        <begin position="322"/>
        <end position="338"/>
    </location>
</feature>
<feature type="compositionally biased region" description="Basic residues" evidence="1">
    <location>
        <begin position="244"/>
        <end position="253"/>
    </location>
</feature>
<name>B2WBB8_PYRTR</name>
<dbReference type="Proteomes" id="UP000001471">
    <property type="component" value="Unassembled WGS sequence"/>
</dbReference>
<protein>
    <submittedName>
        <fullName evidence="2">Uncharacterized protein</fullName>
    </submittedName>
</protein>
<feature type="region of interest" description="Disordered" evidence="1">
    <location>
        <begin position="322"/>
        <end position="356"/>
    </location>
</feature>
<dbReference type="OrthoDB" id="3944683at2759"/>
<evidence type="ECO:0000313" key="3">
    <source>
        <dbReference type="Proteomes" id="UP000001471"/>
    </source>
</evidence>
<feature type="region of interest" description="Disordered" evidence="1">
    <location>
        <begin position="1"/>
        <end position="284"/>
    </location>
</feature>
<dbReference type="EMBL" id="DS231621">
    <property type="protein sequence ID" value="EDU49850.1"/>
    <property type="molecule type" value="Genomic_DNA"/>
</dbReference>
<dbReference type="eggNOG" id="ENOG502R8WY">
    <property type="taxonomic scope" value="Eukaryota"/>
</dbReference>
<dbReference type="GeneID" id="6345200"/>
<dbReference type="AlphaFoldDB" id="B2WBB8"/>
<dbReference type="HOGENOM" id="CLU_778768_0_0_1"/>
<sequence>MTELCTQDRPATVPPLFCTAQVPRSSDAGKKTPKTSPSSEKKRRDRPSDGALRGEGRAVAEEISEKRSSKDSSKKRRSADSTPRSPRSQHHKREREEHRPRSQLPYEDAYRSRERYRPAQHMQVPQTYHRSAEPASVNSSQETLLNPRPHRSQHHRRRHPNQASQSTLRGRGAKRDPARHSKSKKNIRPEPSRGWSLFAPSPPKTPKRESRSYNTLDSSPRSHRSSRQPHSASPSQTSPESTRSHTHHHRSRQHQPSAPSTRQARSRTPNTTARRVPDRRFAVLAATNQALEEVRQEAFAAPSPPPRRERLRRYDGVTIPTSQIPFNWDCVSSSQTSAGHGGRNGESSTRQRRSRR</sequence>
<evidence type="ECO:0000313" key="2">
    <source>
        <dbReference type="EMBL" id="EDU49850.1"/>
    </source>
</evidence>
<dbReference type="OMA" id="KNIRPEP"/>
<accession>B2WBB8</accession>
<evidence type="ECO:0000256" key="1">
    <source>
        <dbReference type="SAM" id="MobiDB-lite"/>
    </source>
</evidence>
<proteinExistence type="predicted"/>
<feature type="compositionally biased region" description="Basic and acidic residues" evidence="1">
    <location>
        <begin position="39"/>
        <end position="72"/>
    </location>
</feature>
<feature type="compositionally biased region" description="Polar residues" evidence="1">
    <location>
        <begin position="258"/>
        <end position="273"/>
    </location>
</feature>
<gene>
    <name evidence="2" type="ORF">PTRG_06930</name>
</gene>
<dbReference type="KEGG" id="ptrr:6345200"/>